<evidence type="ECO:0000313" key="3">
    <source>
        <dbReference type="EMBL" id="KFD46304.1"/>
    </source>
</evidence>
<gene>
    <name evidence="3" type="ORF">M513_12812</name>
</gene>
<feature type="domain" description="WH2" evidence="2">
    <location>
        <begin position="72"/>
        <end position="89"/>
    </location>
</feature>
<feature type="domain" description="WH2" evidence="2">
    <location>
        <begin position="6"/>
        <end position="23"/>
    </location>
</feature>
<protein>
    <recommendedName>
        <fullName evidence="2">WH2 domain-containing protein</fullName>
    </recommendedName>
</protein>
<proteinExistence type="predicted"/>
<dbReference type="SMART" id="SM00246">
    <property type="entry name" value="WH2"/>
    <property type="match status" value="2"/>
</dbReference>
<keyword evidence="4" id="KW-1185">Reference proteome</keyword>
<dbReference type="GO" id="GO:0003779">
    <property type="term" value="F:actin binding"/>
    <property type="evidence" value="ECO:0007669"/>
    <property type="project" value="InterPro"/>
</dbReference>
<dbReference type="AlphaFoldDB" id="A0A085LMV8"/>
<name>A0A085LMV8_9BILA</name>
<accession>A0A085LMV8</accession>
<dbReference type="PROSITE" id="PS51082">
    <property type="entry name" value="WH2"/>
    <property type="match status" value="2"/>
</dbReference>
<evidence type="ECO:0000256" key="1">
    <source>
        <dbReference type="SAM" id="MobiDB-lite"/>
    </source>
</evidence>
<evidence type="ECO:0000313" key="4">
    <source>
        <dbReference type="Proteomes" id="UP000030764"/>
    </source>
</evidence>
<sequence>MSTMADKSRLLEQIRDGVKLRSVKTVDKSKPLILAENESLKNLTGTAASCPQPPPLPVTFGNRKNGNLVGADRVALMNEIRAGIKLRHIDAPLVFTQARTSNLGSSKALTCSKQQEEKRVTSNSTVTNAAHAAVVRQVVAELKTTNTFHSPLRKENDQNADRDVSLQRLYSKQATTTFSAPPDSFPLANSVSEQQKLKEKDVTISVCPDKSPAKMRSEMKIQLRCSRSKQPFDSFVGKTVKVNKKSSPVNLVSAKSFMAVTLKEPAVKNSPWSFQTVRVSPKGGTLPGKKSSALSVHSNGKTIENSAKLLNAFAESRRLDNRTQRPEGLQSSLSGMQSDQGKRESSGSSGLHSTKMSYQDSSTAFKSGLADNNVGGYPVNGTKQQIIKSNLCELGLAFPGLHDAANEGPDAFRGIRFEIDVDDQSGSFLKVQRCPETLFSVGSVFEDILLQEMEPFIINIIPCLNRIYIGYVQYLPVIVCCLSTVDGGVEAALM</sequence>
<reference evidence="3 4" key="1">
    <citation type="journal article" date="2014" name="Nat. Genet.">
        <title>Genome and transcriptome of the porcine whipworm Trichuris suis.</title>
        <authorList>
            <person name="Jex A.R."/>
            <person name="Nejsum P."/>
            <person name="Schwarz E.M."/>
            <person name="Hu L."/>
            <person name="Young N.D."/>
            <person name="Hall R.S."/>
            <person name="Korhonen P.K."/>
            <person name="Liao S."/>
            <person name="Thamsborg S."/>
            <person name="Xia J."/>
            <person name="Xu P."/>
            <person name="Wang S."/>
            <person name="Scheerlinck J.P."/>
            <person name="Hofmann A."/>
            <person name="Sternberg P.W."/>
            <person name="Wang J."/>
            <person name="Gasser R.B."/>
        </authorList>
    </citation>
    <scope>NUCLEOTIDE SEQUENCE [LARGE SCALE GENOMIC DNA]</scope>
    <source>
        <strain evidence="3">DCEP-RM93M</strain>
    </source>
</reference>
<organism evidence="3 4">
    <name type="scientific">Trichuris suis</name>
    <name type="common">pig whipworm</name>
    <dbReference type="NCBI Taxonomy" id="68888"/>
    <lineage>
        <taxon>Eukaryota</taxon>
        <taxon>Metazoa</taxon>
        <taxon>Ecdysozoa</taxon>
        <taxon>Nematoda</taxon>
        <taxon>Enoplea</taxon>
        <taxon>Dorylaimia</taxon>
        <taxon>Trichinellida</taxon>
        <taxon>Trichuridae</taxon>
        <taxon>Trichuris</taxon>
    </lineage>
</organism>
<dbReference type="Proteomes" id="UP000030764">
    <property type="component" value="Unassembled WGS sequence"/>
</dbReference>
<dbReference type="Pfam" id="PF02205">
    <property type="entry name" value="WH2"/>
    <property type="match status" value="2"/>
</dbReference>
<dbReference type="EMBL" id="KL363379">
    <property type="protein sequence ID" value="KFD46304.1"/>
    <property type="molecule type" value="Genomic_DNA"/>
</dbReference>
<feature type="compositionally biased region" description="Basic and acidic residues" evidence="1">
    <location>
        <begin position="315"/>
        <end position="325"/>
    </location>
</feature>
<feature type="compositionally biased region" description="Polar residues" evidence="1">
    <location>
        <begin position="329"/>
        <end position="339"/>
    </location>
</feature>
<evidence type="ECO:0000259" key="2">
    <source>
        <dbReference type="PROSITE" id="PS51082"/>
    </source>
</evidence>
<feature type="region of interest" description="Disordered" evidence="1">
    <location>
        <begin position="280"/>
        <end position="299"/>
    </location>
</feature>
<feature type="region of interest" description="Disordered" evidence="1">
    <location>
        <begin position="315"/>
        <end position="357"/>
    </location>
</feature>
<dbReference type="InterPro" id="IPR003124">
    <property type="entry name" value="WH2_dom"/>
</dbReference>
<feature type="compositionally biased region" description="Polar residues" evidence="1">
    <location>
        <begin position="346"/>
        <end position="357"/>
    </location>
</feature>